<dbReference type="OrthoDB" id="7997558at2"/>
<organism evidence="1 2">
    <name type="scientific">Methylobacterium phyllostachyos</name>
    <dbReference type="NCBI Taxonomy" id="582672"/>
    <lineage>
        <taxon>Bacteria</taxon>
        <taxon>Pseudomonadati</taxon>
        <taxon>Pseudomonadota</taxon>
        <taxon>Alphaproteobacteria</taxon>
        <taxon>Hyphomicrobiales</taxon>
        <taxon>Methylobacteriaceae</taxon>
        <taxon>Methylobacterium</taxon>
    </lineage>
</organism>
<reference evidence="2" key="1">
    <citation type="submission" date="2016-10" db="EMBL/GenBank/DDBJ databases">
        <authorList>
            <person name="Varghese N."/>
            <person name="Submissions S."/>
        </authorList>
    </citation>
    <scope>NUCLEOTIDE SEQUENCE [LARGE SCALE GENOMIC DNA]</scope>
    <source>
        <strain evidence="2">BL47</strain>
    </source>
</reference>
<dbReference type="AlphaFoldDB" id="A0A1G9U2V7"/>
<keyword evidence="2" id="KW-1185">Reference proteome</keyword>
<dbReference type="STRING" id="582672.SAMN05216360_102389"/>
<name>A0A1G9U2V7_9HYPH</name>
<dbReference type="EMBL" id="FNHS01000002">
    <property type="protein sequence ID" value="SDM54327.1"/>
    <property type="molecule type" value="Genomic_DNA"/>
</dbReference>
<evidence type="ECO:0000313" key="1">
    <source>
        <dbReference type="EMBL" id="SDM54327.1"/>
    </source>
</evidence>
<evidence type="ECO:0000313" key="2">
    <source>
        <dbReference type="Proteomes" id="UP000198704"/>
    </source>
</evidence>
<dbReference type="RefSeq" id="WP_091713679.1">
    <property type="nucleotide sequence ID" value="NZ_FNHS01000002.1"/>
</dbReference>
<dbReference type="Proteomes" id="UP000198704">
    <property type="component" value="Unassembled WGS sequence"/>
</dbReference>
<protein>
    <submittedName>
        <fullName evidence="1">Uncharacterized protein</fullName>
    </submittedName>
</protein>
<gene>
    <name evidence="1" type="ORF">SAMN05216360_102389</name>
</gene>
<sequence>MTQLIELCVRVKEYANGNPYILLEQQGVPGAAAADTMKPFAFDLKPGIPTAEVEALVAEMKRVITHVHFEAAPVEP</sequence>
<accession>A0A1G9U2V7</accession>
<proteinExistence type="predicted"/>